<dbReference type="EMBL" id="CM046123">
    <property type="protein sequence ID" value="KAI8439384.1"/>
    <property type="molecule type" value="Genomic_DNA"/>
</dbReference>
<feature type="non-terminal residue" evidence="1">
    <location>
        <position position="237"/>
    </location>
</feature>
<comment type="caution">
    <text evidence="1">The sequence shown here is derived from an EMBL/GenBank/DDBJ whole genome shotgun (WGS) entry which is preliminary data.</text>
</comment>
<sequence>MNLKIYNHAQNTYSSNTSVKGNNISMQIHTRQSATTSDWPPARPPAASEKAPEFRNSTMIRRPLTEIVLKLDDLQEYEALRRDQGSNSSSTDMQEDTTKPLTTGTKTQEEIHSRIGYAPKKKSRGPSTSIPKWTQPQRISSNGAHFGPPSPTSLVRTAHRRRLAKIAYGNPKTFLVLKKGSSGAGGRECASDVPRDRAGPAERESRALTADPARHASTSKASREHAASRTLARLPAP</sequence>
<protein>
    <submittedName>
        <fullName evidence="1">Uncharacterized protein</fullName>
    </submittedName>
</protein>
<proteinExistence type="predicted"/>
<reference evidence="1 2" key="1">
    <citation type="journal article" date="2022" name="Genome Biol. Evol.">
        <title>The Spruce Budworm Genome: Reconstructing the Evolutionary History of Antifreeze Proteins.</title>
        <authorList>
            <person name="Beliveau C."/>
            <person name="Gagne P."/>
            <person name="Picq S."/>
            <person name="Vernygora O."/>
            <person name="Keeling C.I."/>
            <person name="Pinkney K."/>
            <person name="Doucet D."/>
            <person name="Wen F."/>
            <person name="Johnston J.S."/>
            <person name="Maaroufi H."/>
            <person name="Boyle B."/>
            <person name="Laroche J."/>
            <person name="Dewar K."/>
            <person name="Juretic N."/>
            <person name="Blackburn G."/>
            <person name="Nisole A."/>
            <person name="Brunet B."/>
            <person name="Brandao M."/>
            <person name="Lumley L."/>
            <person name="Duan J."/>
            <person name="Quan G."/>
            <person name="Lucarotti C.J."/>
            <person name="Roe A.D."/>
            <person name="Sperling F.A.H."/>
            <person name="Levesque R.C."/>
            <person name="Cusson M."/>
        </authorList>
    </citation>
    <scope>NUCLEOTIDE SEQUENCE [LARGE SCALE GENOMIC DNA]</scope>
    <source>
        <strain evidence="1">Glfc:IPQL:Cfum</strain>
    </source>
</reference>
<evidence type="ECO:0000313" key="1">
    <source>
        <dbReference type="EMBL" id="KAI8439384.1"/>
    </source>
</evidence>
<keyword evidence="2" id="KW-1185">Reference proteome</keyword>
<dbReference type="Proteomes" id="UP001064048">
    <property type="component" value="Chromosome 23"/>
</dbReference>
<gene>
    <name evidence="1" type="ORF">MSG28_013192</name>
</gene>
<name>A0ACC0KS75_CHOFU</name>
<organism evidence="1 2">
    <name type="scientific">Choristoneura fumiferana</name>
    <name type="common">Spruce budworm moth</name>
    <name type="synonym">Archips fumiferana</name>
    <dbReference type="NCBI Taxonomy" id="7141"/>
    <lineage>
        <taxon>Eukaryota</taxon>
        <taxon>Metazoa</taxon>
        <taxon>Ecdysozoa</taxon>
        <taxon>Arthropoda</taxon>
        <taxon>Hexapoda</taxon>
        <taxon>Insecta</taxon>
        <taxon>Pterygota</taxon>
        <taxon>Neoptera</taxon>
        <taxon>Endopterygota</taxon>
        <taxon>Lepidoptera</taxon>
        <taxon>Glossata</taxon>
        <taxon>Ditrysia</taxon>
        <taxon>Tortricoidea</taxon>
        <taxon>Tortricidae</taxon>
        <taxon>Tortricinae</taxon>
        <taxon>Choristoneura</taxon>
    </lineage>
</organism>
<accession>A0ACC0KS75</accession>
<evidence type="ECO:0000313" key="2">
    <source>
        <dbReference type="Proteomes" id="UP001064048"/>
    </source>
</evidence>